<feature type="domain" description="Fe/B12 periplasmic-binding" evidence="2">
    <location>
        <begin position="18"/>
        <end position="303"/>
    </location>
</feature>
<dbReference type="PANTHER" id="PTHR30535">
    <property type="entry name" value="VITAMIN B12-BINDING PROTEIN"/>
    <property type="match status" value="1"/>
</dbReference>
<dbReference type="Gene3D" id="3.40.50.1980">
    <property type="entry name" value="Nitrogenase molybdenum iron protein domain"/>
    <property type="match status" value="2"/>
</dbReference>
<evidence type="ECO:0000256" key="1">
    <source>
        <dbReference type="ARBA" id="ARBA00008814"/>
    </source>
</evidence>
<organism evidence="3 4">
    <name type="scientific">Gordonia hydrophobica</name>
    <dbReference type="NCBI Taxonomy" id="40516"/>
    <lineage>
        <taxon>Bacteria</taxon>
        <taxon>Bacillati</taxon>
        <taxon>Actinomycetota</taxon>
        <taxon>Actinomycetes</taxon>
        <taxon>Mycobacteriales</taxon>
        <taxon>Gordoniaceae</taxon>
        <taxon>Gordonia</taxon>
    </lineage>
</organism>
<reference evidence="3 4" key="1">
    <citation type="journal article" date="2023" name="Virus Evol.">
        <title>Computational host range prediction-The good, the bad, and the ugly.</title>
        <authorList>
            <person name="Howell A.A."/>
            <person name="Versoza C.J."/>
            <person name="Pfeifer S.P."/>
        </authorList>
    </citation>
    <scope>NUCLEOTIDE SEQUENCE [LARGE SCALE GENOMIC DNA]</scope>
    <source>
        <strain evidence="3 4">1610/1b</strain>
    </source>
</reference>
<evidence type="ECO:0000259" key="2">
    <source>
        <dbReference type="PROSITE" id="PS50983"/>
    </source>
</evidence>
<gene>
    <name evidence="3" type="ORF">RVF87_07010</name>
</gene>
<protein>
    <submittedName>
        <fullName evidence="3">ABC transporter substrate-binding protein</fullName>
    </submittedName>
</protein>
<sequence length="303" mass="33162">MKINNCGREVTVDKPPQQAVSLNQASTEILLSLGLADRMVGTATWTDPVKPNLEDENRKVERLADNAPSLERVLEKEPDIVTASLNNTLGDGGVTTPQRLEKLGVPSYVSPSECSKRDAKSVDGARKSRLEIDTIYQEINELAKIFGTPAKGTELVESLRARMRKAADTAPKNDTSVLFWFANSESPYMAGCCGAPGIISRTLGLKNVFEDSTEEWPQISWETVAARNPDVMIIGDLTRRSETAETATEKIKFLKSNPVTREMEAVKNDRFIALAGGAMNPSIRTADGTELIAARLQKLDPTR</sequence>
<comment type="similarity">
    <text evidence="1">Belongs to the bacterial solute-binding protein 8 family.</text>
</comment>
<proteinExistence type="inferred from homology"/>
<dbReference type="Proteomes" id="UP001479933">
    <property type="component" value="Chromosome"/>
</dbReference>
<evidence type="ECO:0000313" key="4">
    <source>
        <dbReference type="Proteomes" id="UP001479933"/>
    </source>
</evidence>
<dbReference type="EMBL" id="CP136137">
    <property type="protein sequence ID" value="WYY08798.1"/>
    <property type="molecule type" value="Genomic_DNA"/>
</dbReference>
<dbReference type="Pfam" id="PF01497">
    <property type="entry name" value="Peripla_BP_2"/>
    <property type="match status" value="1"/>
</dbReference>
<dbReference type="InterPro" id="IPR050902">
    <property type="entry name" value="ABC_Transporter_SBP"/>
</dbReference>
<dbReference type="PANTHER" id="PTHR30535:SF7">
    <property type="entry name" value="IRON(III) DICITRATE-BINDING PROTEIN"/>
    <property type="match status" value="1"/>
</dbReference>
<keyword evidence="4" id="KW-1185">Reference proteome</keyword>
<name>A0ABZ2U5C1_9ACTN</name>
<dbReference type="InterPro" id="IPR002491">
    <property type="entry name" value="ABC_transptr_periplasmic_BD"/>
</dbReference>
<dbReference type="SUPFAM" id="SSF53807">
    <property type="entry name" value="Helical backbone' metal receptor"/>
    <property type="match status" value="1"/>
</dbReference>
<evidence type="ECO:0000313" key="3">
    <source>
        <dbReference type="EMBL" id="WYY08798.1"/>
    </source>
</evidence>
<dbReference type="PROSITE" id="PS50983">
    <property type="entry name" value="FE_B12_PBP"/>
    <property type="match status" value="1"/>
</dbReference>
<accession>A0ABZ2U5C1</accession>